<reference evidence="1 2" key="1">
    <citation type="journal article" date="2012" name="Genome Biol.">
        <title>Genome and low-iron response of an oceanic diatom adapted to chronic iron limitation.</title>
        <authorList>
            <person name="Lommer M."/>
            <person name="Specht M."/>
            <person name="Roy A.S."/>
            <person name="Kraemer L."/>
            <person name="Andreson R."/>
            <person name="Gutowska M.A."/>
            <person name="Wolf J."/>
            <person name="Bergner S.V."/>
            <person name="Schilhabel M.B."/>
            <person name="Klostermeier U.C."/>
            <person name="Beiko R.G."/>
            <person name="Rosenstiel P."/>
            <person name="Hippler M."/>
            <person name="Laroche J."/>
        </authorList>
    </citation>
    <scope>NUCLEOTIDE SEQUENCE [LARGE SCALE GENOMIC DNA]</scope>
    <source>
        <strain evidence="1 2">CCMP1005</strain>
    </source>
</reference>
<sequence>MLGSCEGTLAPSSSPVFTSSMALVADGCPPDYDENNLADIEAGDRVSLVISATPARRVVYECKSGAFSAYCSQPAFVPGGQNTAMAWDIKGYCEGTISPTASPVSYQGNCKFTKCVISKEVCSCSHSDCPSTNGQTKGCTKEVITCSEHPVEPYSRSAHYDEGDAVRVQTERFRCKGWPFSSYAPSLEEGPWNEAWVKEGSCPGPNEITIISTISLSGFSGTPSTEHELKTMIASLEESIEANLNSSFNSMGNVNSVTITKIGGVTVIDFSFRRRLMSEIQYGGDGSLDVEYNAEVDVYNEDNIGPVKNLVRATQDSVHPKVMSNSVKGPDAIMIWGAAGTSTATLTNKSMSVHDKKINEFNSAQMIEDLKSVIEVLKNVLALQNENLKI</sequence>
<gene>
    <name evidence="1" type="ORF">THAOC_12356</name>
</gene>
<proteinExistence type="predicted"/>
<evidence type="ECO:0000313" key="1">
    <source>
        <dbReference type="EMBL" id="EJK66698.1"/>
    </source>
</evidence>
<organism evidence="1 2">
    <name type="scientific">Thalassiosira oceanica</name>
    <name type="common">Marine diatom</name>
    <dbReference type="NCBI Taxonomy" id="159749"/>
    <lineage>
        <taxon>Eukaryota</taxon>
        <taxon>Sar</taxon>
        <taxon>Stramenopiles</taxon>
        <taxon>Ochrophyta</taxon>
        <taxon>Bacillariophyta</taxon>
        <taxon>Coscinodiscophyceae</taxon>
        <taxon>Thalassiosirophycidae</taxon>
        <taxon>Thalassiosirales</taxon>
        <taxon>Thalassiosiraceae</taxon>
        <taxon>Thalassiosira</taxon>
    </lineage>
</organism>
<dbReference type="AlphaFoldDB" id="K0SKD1"/>
<keyword evidence="2" id="KW-1185">Reference proteome</keyword>
<accession>K0SKD1</accession>
<comment type="caution">
    <text evidence="1">The sequence shown here is derived from an EMBL/GenBank/DDBJ whole genome shotgun (WGS) entry which is preliminary data.</text>
</comment>
<dbReference type="EMBL" id="AGNL01014472">
    <property type="protein sequence ID" value="EJK66698.1"/>
    <property type="molecule type" value="Genomic_DNA"/>
</dbReference>
<feature type="non-terminal residue" evidence="1">
    <location>
        <position position="390"/>
    </location>
</feature>
<evidence type="ECO:0000313" key="2">
    <source>
        <dbReference type="Proteomes" id="UP000266841"/>
    </source>
</evidence>
<name>K0SKD1_THAOC</name>
<dbReference type="Proteomes" id="UP000266841">
    <property type="component" value="Unassembled WGS sequence"/>
</dbReference>
<protein>
    <submittedName>
        <fullName evidence="1">Uncharacterized protein</fullName>
    </submittedName>
</protein>